<feature type="region of interest" description="Disordered" evidence="1">
    <location>
        <begin position="53"/>
        <end position="74"/>
    </location>
</feature>
<comment type="caution">
    <text evidence="2">The sequence shown here is derived from an EMBL/GenBank/DDBJ whole genome shotgun (WGS) entry which is preliminary data.</text>
</comment>
<reference evidence="2 3" key="1">
    <citation type="submission" date="2019-08" db="EMBL/GenBank/DDBJ databases">
        <title>Whole genome of Aphis craccivora.</title>
        <authorList>
            <person name="Voronova N.V."/>
            <person name="Shulinski R.S."/>
            <person name="Bandarenka Y.V."/>
            <person name="Zhorov D.G."/>
            <person name="Warner D."/>
        </authorList>
    </citation>
    <scope>NUCLEOTIDE SEQUENCE [LARGE SCALE GENOMIC DNA]</scope>
    <source>
        <strain evidence="2">180601</strain>
        <tissue evidence="2">Whole Body</tissue>
    </source>
</reference>
<organism evidence="2 3">
    <name type="scientific">Aphis craccivora</name>
    <name type="common">Cowpea aphid</name>
    <dbReference type="NCBI Taxonomy" id="307492"/>
    <lineage>
        <taxon>Eukaryota</taxon>
        <taxon>Metazoa</taxon>
        <taxon>Ecdysozoa</taxon>
        <taxon>Arthropoda</taxon>
        <taxon>Hexapoda</taxon>
        <taxon>Insecta</taxon>
        <taxon>Pterygota</taxon>
        <taxon>Neoptera</taxon>
        <taxon>Paraneoptera</taxon>
        <taxon>Hemiptera</taxon>
        <taxon>Sternorrhyncha</taxon>
        <taxon>Aphidomorpha</taxon>
        <taxon>Aphidoidea</taxon>
        <taxon>Aphididae</taxon>
        <taxon>Aphidini</taxon>
        <taxon>Aphis</taxon>
        <taxon>Aphis</taxon>
    </lineage>
</organism>
<sequence>MEQNRLNQEGQETIVVSENFESERTEEPQELALNDSQELVLNEPQEMILNESPILPPRIPKRGRPNDSNWHSKKKRKVDSVGLVCFQKLPLKIKQSEMLKWLVEEELAMLAINTNKLISESDVECIPERVSIDGWISVQQIINIKKNNVQPGFVRLVQKMLPQNPFAAIAVWNDFILYVQE</sequence>
<accession>A0A6G0YCX0</accession>
<keyword evidence="3" id="KW-1185">Reference proteome</keyword>
<evidence type="ECO:0000256" key="1">
    <source>
        <dbReference type="SAM" id="MobiDB-lite"/>
    </source>
</evidence>
<proteinExistence type="predicted"/>
<protein>
    <submittedName>
        <fullName evidence="2">Uncharacterized protein</fullName>
    </submittedName>
</protein>
<dbReference type="Proteomes" id="UP000478052">
    <property type="component" value="Unassembled WGS sequence"/>
</dbReference>
<name>A0A6G0YCX0_APHCR</name>
<evidence type="ECO:0000313" key="2">
    <source>
        <dbReference type="EMBL" id="KAF0753546.1"/>
    </source>
</evidence>
<dbReference type="EMBL" id="VUJU01004700">
    <property type="protein sequence ID" value="KAF0753546.1"/>
    <property type="molecule type" value="Genomic_DNA"/>
</dbReference>
<evidence type="ECO:0000313" key="3">
    <source>
        <dbReference type="Proteomes" id="UP000478052"/>
    </source>
</evidence>
<dbReference type="AlphaFoldDB" id="A0A6G0YCX0"/>
<gene>
    <name evidence="2" type="ORF">FWK35_00010207</name>
</gene>